<proteinExistence type="predicted"/>
<evidence type="ECO:0000313" key="1">
    <source>
        <dbReference type="EMBL" id="TLV01485.1"/>
    </source>
</evidence>
<reference evidence="1 2" key="1">
    <citation type="submission" date="2019-05" db="EMBL/GenBank/DDBJ databases">
        <authorList>
            <person name="Qu J.-H."/>
        </authorList>
    </citation>
    <scope>NUCLEOTIDE SEQUENCE [LARGE SCALE GENOMIC DNA]</scope>
    <source>
        <strain evidence="1 2">T17</strain>
    </source>
</reference>
<dbReference type="OrthoDB" id="3497533at2"/>
<dbReference type="AlphaFoldDB" id="A0A5R9KZF3"/>
<comment type="caution">
    <text evidence="1">The sequence shown here is derived from an EMBL/GenBank/DDBJ whole genome shotgun (WGS) entry which is preliminary data.</text>
</comment>
<keyword evidence="2" id="KW-1185">Reference proteome</keyword>
<gene>
    <name evidence="1" type="ORF">FEN17_18840</name>
</gene>
<organism evidence="1 2">
    <name type="scientific">Dyadobacter luticola</name>
    <dbReference type="NCBI Taxonomy" id="1979387"/>
    <lineage>
        <taxon>Bacteria</taxon>
        <taxon>Pseudomonadati</taxon>
        <taxon>Bacteroidota</taxon>
        <taxon>Cytophagia</taxon>
        <taxon>Cytophagales</taxon>
        <taxon>Spirosomataceae</taxon>
        <taxon>Dyadobacter</taxon>
    </lineage>
</organism>
<name>A0A5R9KZF3_9BACT</name>
<dbReference type="Proteomes" id="UP000306402">
    <property type="component" value="Unassembled WGS sequence"/>
</dbReference>
<sequence>MIKVKFLLHATFRSNPAFELIEQGNLNPQALHALADLTQDPEFFGVFRRKNPEAGESARLAYKEVALLFYFLQKAGELPHYFKSVYDDEVNRTMAKMVLEGIFEIQVGQDFHSGFAAQHFIYESQERGEDRPHPLFEMSSRAIRYAVYLNETDTTSLAAKLYAYNTVPLFIAPDNVLATFEEVEAFLGINKNNLLDRLLLKHWNKQEPNEKFSWISWSRRQQVRHDARLSQTYKMYISPVLEELPQVFEKAVNVLTASEAFSFKIGINREGLLRPDKFVAYFTNFPQLKTAADQLTPILKNHQAQGVPFTAPLDESGILSWGVDHASETILKDIEGGSWRGAVTQKLAASIALSKTEKLGQSESVDFVLKKMMLEGIDTTSWTAA</sequence>
<accession>A0A5R9KZF3</accession>
<dbReference type="RefSeq" id="WP_138366856.1">
    <property type="nucleotide sequence ID" value="NZ_VCEJ01000004.1"/>
</dbReference>
<dbReference type="EMBL" id="VCEJ01000004">
    <property type="protein sequence ID" value="TLV01485.1"/>
    <property type="molecule type" value="Genomic_DNA"/>
</dbReference>
<evidence type="ECO:0000313" key="2">
    <source>
        <dbReference type="Proteomes" id="UP000306402"/>
    </source>
</evidence>
<protein>
    <submittedName>
        <fullName evidence="1">Uncharacterized protein</fullName>
    </submittedName>
</protein>